<dbReference type="PANTHER" id="PTHR11844:SF25">
    <property type="entry name" value="NTR DOMAIN-CONTAINING PROTEIN"/>
    <property type="match status" value="1"/>
</dbReference>
<reference evidence="14" key="1">
    <citation type="journal article" date="2012" name="PLoS ONE">
        <title>Sequencing and Analysis of Full-Length cDNAs, 5'-ESTs and 3'-ESTs from a Cartilaginous Fish, the Elephant Shark (Callorhinchus milii).</title>
        <authorList>
            <person name="Tan Y.Y."/>
            <person name="Kodzius R."/>
            <person name="Tay B.H."/>
            <person name="Tay A."/>
            <person name="Brenner S."/>
            <person name="Venkatesh B."/>
        </authorList>
    </citation>
    <scope>NUCLEOTIDE SEQUENCE</scope>
    <source>
        <tissue evidence="14">Spleen</tissue>
    </source>
</reference>
<feature type="disulfide bond" evidence="11">
    <location>
        <begin position="22"/>
        <end position="89"/>
    </location>
</feature>
<feature type="signal peptide" evidence="12">
    <location>
        <begin position="1"/>
        <end position="21"/>
    </location>
</feature>
<evidence type="ECO:0000313" key="14">
    <source>
        <dbReference type="EMBL" id="AFK11387.1"/>
    </source>
</evidence>
<organism evidence="14">
    <name type="scientific">Callorhinchus milii</name>
    <name type="common">Ghost shark</name>
    <dbReference type="NCBI Taxonomy" id="7868"/>
    <lineage>
        <taxon>Eukaryota</taxon>
        <taxon>Metazoa</taxon>
        <taxon>Chordata</taxon>
        <taxon>Craniata</taxon>
        <taxon>Vertebrata</taxon>
        <taxon>Chondrichthyes</taxon>
        <taxon>Holocephali</taxon>
        <taxon>Chimaeriformes</taxon>
        <taxon>Callorhinchidae</taxon>
        <taxon>Callorhinchus</taxon>
    </lineage>
</organism>
<evidence type="ECO:0000256" key="3">
    <source>
        <dbReference type="ARBA" id="ARBA00022525"/>
    </source>
</evidence>
<dbReference type="RefSeq" id="NP_001279715.1">
    <property type="nucleotide sequence ID" value="NM_001292786.1"/>
</dbReference>
<evidence type="ECO:0000256" key="8">
    <source>
        <dbReference type="ARBA" id="ARBA00023157"/>
    </source>
</evidence>
<dbReference type="SMART" id="SM00206">
    <property type="entry name" value="NTR"/>
    <property type="match status" value="1"/>
</dbReference>
<feature type="disulfide bond" evidence="11">
    <location>
        <begin position="151"/>
        <end position="156"/>
    </location>
</feature>
<evidence type="ECO:0000256" key="11">
    <source>
        <dbReference type="PIRSR" id="PIRSR601820-3"/>
    </source>
</evidence>
<keyword evidence="8 11" id="KW-1015">Disulfide bond</keyword>
<evidence type="ECO:0000256" key="2">
    <source>
        <dbReference type="ARBA" id="ARBA00011027"/>
    </source>
</evidence>
<keyword evidence="12" id="KW-0732">Signal</keyword>
<dbReference type="InterPro" id="IPR008993">
    <property type="entry name" value="TIMP-like_OB-fold"/>
</dbReference>
<comment type="similarity">
    <text evidence="2">Belongs to the protease inhibitor I35 (TIMP) family.</text>
</comment>
<evidence type="ECO:0000256" key="5">
    <source>
        <dbReference type="ARBA" id="ARBA00022690"/>
    </source>
</evidence>
<dbReference type="Gene3D" id="3.90.370.10">
    <property type="entry name" value="Tissue inhibitor of metalloproteinase-1. Chain B, domain 1"/>
    <property type="match status" value="1"/>
</dbReference>
<feature type="disulfide bond" evidence="11">
    <location>
        <begin position="24"/>
        <end position="119"/>
    </location>
</feature>
<sequence length="211" mass="23811">MNVKVLAILVVVLSIGRLSHACSCAPAHPQTTFCSSDVVIRGKILERRQQEGDSGHLISYKVKQIKMFKGFDVMAEVENIYTSDSQSLCGFEPDLQNQDRDYYLVGNVHNNKSIYTNLCFFSKPWKELTSSQKVALLGSYAAGCECEIIPCVFMPCSVTEINQCLWTDSLLRRRGAGTQEQRLSCFKQTNGYCKWDSGKSYRKSQHLRGNE</sequence>
<dbReference type="GO" id="GO:0031012">
    <property type="term" value="C:extracellular matrix"/>
    <property type="evidence" value="ECO:0007669"/>
    <property type="project" value="TreeGrafter"/>
</dbReference>
<accession>K4FYK0</accession>
<evidence type="ECO:0000256" key="7">
    <source>
        <dbReference type="ARBA" id="ARBA00022833"/>
    </source>
</evidence>
<proteinExistence type="evidence at transcript level"/>
<dbReference type="GO" id="GO:0002020">
    <property type="term" value="F:protease binding"/>
    <property type="evidence" value="ECO:0007669"/>
    <property type="project" value="TreeGrafter"/>
</dbReference>
<evidence type="ECO:0000256" key="10">
    <source>
        <dbReference type="PIRSR" id="PIRSR601820-1"/>
    </source>
</evidence>
<dbReference type="GO" id="GO:0051045">
    <property type="term" value="P:negative regulation of membrane protein ectodomain proteolysis"/>
    <property type="evidence" value="ECO:0007669"/>
    <property type="project" value="TreeGrafter"/>
</dbReference>
<dbReference type="GO" id="GO:0005615">
    <property type="term" value="C:extracellular space"/>
    <property type="evidence" value="ECO:0007669"/>
    <property type="project" value="TreeGrafter"/>
</dbReference>
<dbReference type="PROSITE" id="PS50189">
    <property type="entry name" value="NTR"/>
    <property type="match status" value="1"/>
</dbReference>
<dbReference type="GO" id="GO:0008191">
    <property type="term" value="F:metalloendopeptidase inhibitor activity"/>
    <property type="evidence" value="ECO:0007669"/>
    <property type="project" value="InterPro"/>
</dbReference>
<evidence type="ECO:0000259" key="13">
    <source>
        <dbReference type="PROSITE" id="PS50189"/>
    </source>
</evidence>
<dbReference type="EMBL" id="JX053159">
    <property type="protein sequence ID" value="AFK11387.1"/>
    <property type="molecule type" value="mRNA"/>
</dbReference>
<keyword evidence="5" id="KW-0646">Protease inhibitor</keyword>
<feature type="chain" id="PRO_5003876604" evidence="12">
    <location>
        <begin position="22"/>
        <end position="211"/>
    </location>
</feature>
<keyword evidence="3" id="KW-0964">Secreted</keyword>
<name>K4FYK0_CALMI</name>
<dbReference type="InterPro" id="IPR030490">
    <property type="entry name" value="TIMP_CS"/>
</dbReference>
<keyword evidence="6 10" id="KW-0479">Metal-binding</keyword>
<evidence type="ECO:0000256" key="1">
    <source>
        <dbReference type="ARBA" id="ARBA00004613"/>
    </source>
</evidence>
<dbReference type="PANTHER" id="PTHR11844">
    <property type="entry name" value="METALLOPROTEASE INHIBITOR"/>
    <property type="match status" value="1"/>
</dbReference>
<evidence type="ECO:0000256" key="4">
    <source>
        <dbReference type="ARBA" id="ARBA00022608"/>
    </source>
</evidence>
<feature type="disulfide bond" evidence="11">
    <location>
        <begin position="34"/>
        <end position="144"/>
    </location>
</feature>
<dbReference type="InterPro" id="IPR001820">
    <property type="entry name" value="TIMP"/>
</dbReference>
<evidence type="ECO:0000256" key="12">
    <source>
        <dbReference type="SAM" id="SignalP"/>
    </source>
</evidence>
<feature type="disulfide bond" evidence="11">
    <location>
        <begin position="146"/>
        <end position="193"/>
    </location>
</feature>
<comment type="subcellular location">
    <subcellularLocation>
        <location evidence="1">Secreted</location>
    </subcellularLocation>
</comment>
<dbReference type="InterPro" id="IPR001134">
    <property type="entry name" value="Netrin_domain"/>
</dbReference>
<dbReference type="InterPro" id="IPR027465">
    <property type="entry name" value="TIMP_C"/>
</dbReference>
<evidence type="ECO:0000256" key="6">
    <source>
        <dbReference type="ARBA" id="ARBA00022723"/>
    </source>
</evidence>
<feature type="disulfide bond" evidence="11">
    <location>
        <begin position="164"/>
        <end position="185"/>
    </location>
</feature>
<protein>
    <submittedName>
        <fullName evidence="14">Tissue inhibitor of metalloproteinase 1</fullName>
    </submittedName>
</protein>
<dbReference type="GeneID" id="103191484"/>
<dbReference type="AlphaFoldDB" id="K4FYK0"/>
<keyword evidence="7 10" id="KW-0862">Zinc</keyword>
<dbReference type="Pfam" id="PF00965">
    <property type="entry name" value="TIMP"/>
    <property type="match status" value="1"/>
</dbReference>
<dbReference type="GO" id="GO:0046872">
    <property type="term" value="F:metal ion binding"/>
    <property type="evidence" value="ECO:0007669"/>
    <property type="project" value="UniProtKB-KW"/>
</dbReference>
<feature type="domain" description="NTR" evidence="13">
    <location>
        <begin position="22"/>
        <end position="144"/>
    </location>
</feature>
<dbReference type="PROSITE" id="PS00288">
    <property type="entry name" value="TIMP"/>
    <property type="match status" value="1"/>
</dbReference>
<dbReference type="Gene3D" id="2.40.50.120">
    <property type="match status" value="1"/>
</dbReference>
<keyword evidence="9" id="KW-0481">Metalloenzyme inhibitor</keyword>
<evidence type="ECO:0000256" key="9">
    <source>
        <dbReference type="ARBA" id="ARBA00023215"/>
    </source>
</evidence>
<feature type="binding site" evidence="10">
    <location>
        <position position="22"/>
    </location>
    <ligand>
        <name>Zn(2+)</name>
        <dbReference type="ChEBI" id="CHEBI:29105"/>
        <note>ligand shared with metalloproteinase partner</note>
    </ligand>
</feature>
<keyword evidence="4" id="KW-0483">Metalloprotease inhibitor</keyword>
<dbReference type="SUPFAM" id="SSF50242">
    <property type="entry name" value="TIMP-like"/>
    <property type="match status" value="1"/>
</dbReference>